<dbReference type="Gene3D" id="2.10.310.10">
    <property type="entry name" value="Serpins superfamily"/>
    <property type="match status" value="2"/>
</dbReference>
<accession>A0A8J6A2Z7</accession>
<name>A0A8J6A2Z7_GALPY</name>
<keyword evidence="8" id="KW-1185">Reference proteome</keyword>
<dbReference type="InterPro" id="IPR023796">
    <property type="entry name" value="Serpin_dom"/>
</dbReference>
<dbReference type="OrthoDB" id="671595at2759"/>
<dbReference type="Gene3D" id="2.30.39.10">
    <property type="entry name" value="Alpha-1-antitrypsin, domain 1"/>
    <property type="match status" value="3"/>
</dbReference>
<comment type="caution">
    <text evidence="7">The sequence shown here is derived from an EMBL/GenBank/DDBJ whole genome shotgun (WGS) entry which is preliminary data.</text>
</comment>
<evidence type="ECO:0000313" key="7">
    <source>
        <dbReference type="EMBL" id="KAG8514316.1"/>
    </source>
</evidence>
<dbReference type="GO" id="GO:0005615">
    <property type="term" value="C:extracellular space"/>
    <property type="evidence" value="ECO:0007669"/>
    <property type="project" value="InterPro"/>
</dbReference>
<dbReference type="InterPro" id="IPR000215">
    <property type="entry name" value="Serpin_fam"/>
</dbReference>
<dbReference type="Proteomes" id="UP000700334">
    <property type="component" value="Unassembled WGS sequence"/>
</dbReference>
<dbReference type="FunFam" id="3.30.497.10:FF:000001">
    <property type="entry name" value="Serine protease inhibitor"/>
    <property type="match status" value="2"/>
</dbReference>
<feature type="domain" description="Serpin" evidence="6">
    <location>
        <begin position="1137"/>
        <end position="1498"/>
    </location>
</feature>
<dbReference type="PROSITE" id="PS00284">
    <property type="entry name" value="SERPIN"/>
    <property type="match status" value="1"/>
</dbReference>
<dbReference type="SMART" id="SM00093">
    <property type="entry name" value="SERPIN"/>
    <property type="match status" value="3"/>
</dbReference>
<evidence type="ECO:0000256" key="4">
    <source>
        <dbReference type="RuleBase" id="RU000411"/>
    </source>
</evidence>
<dbReference type="CDD" id="cd19559">
    <property type="entry name" value="serpinA14_UTMP_UABP-2"/>
    <property type="match status" value="1"/>
</dbReference>
<evidence type="ECO:0000313" key="8">
    <source>
        <dbReference type="Proteomes" id="UP000700334"/>
    </source>
</evidence>
<dbReference type="Pfam" id="PF00079">
    <property type="entry name" value="Serpin"/>
    <property type="match status" value="3"/>
</dbReference>
<feature type="compositionally biased region" description="Gly residues" evidence="5">
    <location>
        <begin position="547"/>
        <end position="566"/>
    </location>
</feature>
<proteinExistence type="inferred from homology"/>
<evidence type="ECO:0000256" key="1">
    <source>
        <dbReference type="ARBA" id="ARBA00009500"/>
    </source>
</evidence>
<keyword evidence="2" id="KW-0732">Signal</keyword>
<dbReference type="InterPro" id="IPR023795">
    <property type="entry name" value="Serpin_CS"/>
</dbReference>
<keyword evidence="3" id="KW-0325">Glycoprotein</keyword>
<dbReference type="PANTHER" id="PTHR11461">
    <property type="entry name" value="SERINE PROTEASE INHIBITOR, SERPIN"/>
    <property type="match status" value="1"/>
</dbReference>
<feature type="region of interest" description="Disordered" evidence="5">
    <location>
        <begin position="2539"/>
        <end position="2565"/>
    </location>
</feature>
<organism evidence="7 8">
    <name type="scientific">Galemys pyrenaicus</name>
    <name type="common">Iberian desman</name>
    <name type="synonym">Pyrenean desman</name>
    <dbReference type="NCBI Taxonomy" id="202257"/>
    <lineage>
        <taxon>Eukaryota</taxon>
        <taxon>Metazoa</taxon>
        <taxon>Chordata</taxon>
        <taxon>Craniata</taxon>
        <taxon>Vertebrata</taxon>
        <taxon>Euteleostomi</taxon>
        <taxon>Mammalia</taxon>
        <taxon>Eutheria</taxon>
        <taxon>Laurasiatheria</taxon>
        <taxon>Eulipotyphla</taxon>
        <taxon>Talpidae</taxon>
        <taxon>Galemys</taxon>
    </lineage>
</organism>
<evidence type="ECO:0000256" key="5">
    <source>
        <dbReference type="SAM" id="MobiDB-lite"/>
    </source>
</evidence>
<evidence type="ECO:0000256" key="2">
    <source>
        <dbReference type="ARBA" id="ARBA00022729"/>
    </source>
</evidence>
<comment type="similarity">
    <text evidence="1 4">Belongs to the serpin family.</text>
</comment>
<evidence type="ECO:0000256" key="3">
    <source>
        <dbReference type="ARBA" id="ARBA00023180"/>
    </source>
</evidence>
<reference evidence="7" key="1">
    <citation type="journal article" date="2021" name="Evol. Appl.">
        <title>The genome of the Pyrenean desman and the effects of bottlenecks and inbreeding on the genomic landscape of an endangered species.</title>
        <authorList>
            <person name="Escoda L."/>
            <person name="Castresana J."/>
        </authorList>
    </citation>
    <scope>NUCLEOTIDE SEQUENCE</scope>
    <source>
        <strain evidence="7">IBE-C5619</strain>
    </source>
</reference>
<dbReference type="EMBL" id="JAGFMF010011747">
    <property type="protein sequence ID" value="KAG8514316.1"/>
    <property type="molecule type" value="Genomic_DNA"/>
</dbReference>
<feature type="region of interest" description="Disordered" evidence="5">
    <location>
        <begin position="2807"/>
        <end position="2832"/>
    </location>
</feature>
<feature type="region of interest" description="Disordered" evidence="5">
    <location>
        <begin position="705"/>
        <end position="730"/>
    </location>
</feature>
<gene>
    <name evidence="7" type="ORF">J0S82_003192</name>
</gene>
<dbReference type="InterPro" id="IPR042178">
    <property type="entry name" value="Serpin_sf_1"/>
</dbReference>
<evidence type="ECO:0000259" key="6">
    <source>
        <dbReference type="SMART" id="SM00093"/>
    </source>
</evidence>
<dbReference type="PANTHER" id="PTHR11461:SF40">
    <property type="entry name" value="SERPIN A9"/>
    <property type="match status" value="1"/>
</dbReference>
<feature type="compositionally biased region" description="Basic and acidic residues" evidence="5">
    <location>
        <begin position="442"/>
        <end position="453"/>
    </location>
</feature>
<protein>
    <submittedName>
        <fullName evidence="7">Serpin A11</fullName>
    </submittedName>
</protein>
<dbReference type="InterPro" id="IPR036186">
    <property type="entry name" value="Serpin_sf"/>
</dbReference>
<feature type="compositionally biased region" description="Polar residues" evidence="5">
    <location>
        <begin position="486"/>
        <end position="505"/>
    </location>
</feature>
<feature type="domain" description="Serpin" evidence="6">
    <location>
        <begin position="1558"/>
        <end position="1918"/>
    </location>
</feature>
<dbReference type="FunFam" id="2.10.310.10:FF:000001">
    <property type="entry name" value="Serpin family A member 1"/>
    <property type="match status" value="1"/>
</dbReference>
<sequence length="2875" mass="312755">MRGGAAGLEAGAVGGHRESHGLYLKSDQAKVSVTSVPLAADWVSPSPAGRAIRALLDVLCVACQEEDAAEVALDGSGGVSSTGRGSHALGVAVPLPGVGLGTTPCRSLLPAPVPTTRPAPGSHRPFRLWIILSDKLDTCSKLQLGGEDEAGEGSAHPAPRQVAVESTRATGLSAGLLWPRAAPPQRKQAPAAGRPFPEESEIQTQARATSQGLFLQLSCCSEEGETRGPLLLAATDPWPMGPADPKLCGGPARQVRYGRCTSQGAAAPTVSANCWSLTQFIRQETFKVFQPLPADPRWREVSRPRWEHGLTLHPGGWGHAGTASHSSRIVPGSPMWMEVSSTSPLCGPGAGVWGSPAHGFTAAAASHARPCPPAAFSPSGPLHLSPLAPFTVLALPKGVGIPGEEPATARHWGVSSRERGWCGGSTGWAEAVGPSRCRRGRRTTDGPGAREGHWLTGRARPGGRLSPLPPEMASVRSDAGEGHSSELGQVSGENTASGGQRSQSLGCEEGRERGSGPEAGRVQGGAAGSGAPSVVLPPWTGEVGAQSCGGGCSPREGGGSRAAGGELGVPTKRWLDVAVAVPTPPSADSGRAALLGAAAVRTGTGRRGESVQLCSHRLPSRLPEARRARRLPLGFQKASERLGRLGQAGDDGERLIWSLQETGCSAHLPSVSFSSLTDSLHSKMTPAFCGMLLVVGLCAPTCSVSPSSPPSRGAPQPSSTKTTPTSQVSSSNTDFAFRLYRRLVLKTPSQNVFFSPLSVSASLAMLSLGACSTTKSQILQGLAFNPQHTPEAAIHRGFQHLVHSLNAPNQDLDVEMGSVLFVRKELRLQAKFLDDVKRLYEAEVFSTDFSNTSTALERINGYVEKETKGKVVNLVQGLEPMTAMVLVNHIFFKAKWEKPFAPADTRNNFPFLVDKKTSVRVPMMHQVEQFAFGVDPQLNCSLLQMDYKGDTTVLFVLPGPGKMRQLEQALSARRLQKWRHLLRKRWVEVFMPKFSISASYDLETILPKMGIRDAFGKNADFSGITKTDSLQVSKAAHKAVLDVDEEGTEAAAASATKLVLRSKDRHTYPTISFNKPFLLQITHGATGTPLFLGKMTDPTNISCELYRVKRDDPPNPWKSRPPPSNQDIKVDHEAFIQKLWKTLLVENPKENVIFSPMSISTSLAMIAEGARSWTLVNLLQVLGFDLQESEVKDTHHFFLDFIKRLHQMERKDILRHKDFLFINHHRKVDQRFLEEIQKIYDVQVQMIDFQDKEKAKKEIDHTVAQKVQHTSCELTTMLDPQTFLLLVNYISVRGIWQVAFDTKLTHQETFFMDKYKKVQVDMMKKTERMIYSRWDDLLATMVELPYTEDLSMVLVLPDEGHLYSVLRKMDFRRDWINHPKDTRLVELILPKFKIFSKIDLKKMLPKMGIRDIMTPEANFSGITEEVFPVIVEAVHEAGMEVNEKGMRMAANWAMDMMEDHLLYQTVEPLRLKFNKPFLAFVVDKKTQTELLVALVLNPKSMELAWLWLLGAGVLASVHCQPFSALEKSLGVPHAPSVQLPGPAPAYHKVTPVITNFALRLYKQLAAQTTGNIFFSPVSVSLSLALLSLGAQADSKTQILQGLGFNLTETPEADIHRGFQSLIHALALPSPKLELKAGTSLFLDKRLQPRRLFLNAIRELYGALAFSANFTDAASTGRQVSEIVQKQTYGRVADCLQGVSPDTLLLVLNYVFFKAKWKHPFNRYQTQKQGNVFADERTSFRFPMMHQKEMHRFLYDPEVACTVLQIEYSGNALALLLLPDPGKMEHVEAALQPETLQRWGQMLLPSLLDLHLPRFSISGTYNLEELLPHIGLSNVFSLEAGLSGVTGWLNQSISRVTHKATVDMSERGTEAGAASGLLSQPGPLNTTSAPQSHFNRPFLVLLWEATTQSLLFLGKVVNPATGPAPARWRAAVCEATRPCAKSLIKSTRLWPRGVLLTRKGRLGHALATCSPPPLNRCQLWLERRVRGQPHVRASQWPPRPLSFLGAPWGRAAVKGARVIGRNRGVPLHHEALGGTACCCARHLSCWAGGTPGGHPILGNLPTVASRVSELRTEPQLCLLTRLPQGHRLLQRQLPGEVNSNRYSQTCTAASRAPRAWRTQGSRFDVPVPSPIPGTRPQPWSLLARPGRQGPCLEGAPGCVCVKRGAANPGLTCGVGSGVVRTFWAGARGCRACYARPRGTRGSRGGCLETLSMHNHLEGRKKLAGLSRFRSSHLVLDRTASSHGPLNTHRLRDLAPLQATVTQACRTHLAETRACQLSHRKWSRELSVAWQGERWGELLGLRGSQRNPPVEANKGRVGATGPGTGVLGCPPAPASLHVLLGGPTWGVELERSPVASKGALPVSPPAPQAWCRQARGSAPGFRQTVKEESWSPRWLSRAFITLYVISDQVHGRKGARGPGGCQGPRCIFTLWAAAAAYSSSTSLYSLLLTLSAGVLQTPSLYSYVSAQVRHLRIPTPCLRCRHQARMQDCRCPSLTPMAGGWKSLTIFSLALHPASPVPRMCFRGLCASLVHSAWLSPASLGPRGLGQPPEQGTGHTAFPHKDEGPNTLPKLEGVARHRASPELQPRGSGEGGGAGCVFWKALEGAVNRRSPLLMQPLGWSGLAGPQPSGWEHPDVRRWPSSAPCLRPQRRDMGRLSGRHGPGCTGQPPCALLAWESSCTLPLSANWTLSPQTLKVTYFFPSAASVRKNSRKLRSIPSGVRAVARSQPHHLFLNHTTCLRDNSSPGWSSSTLVQVSLSPVLSPTSARCPLRRCHRSAANQLLEAARYTSSTPQLDDLGCAPQLDHLGHAPQLDDLGRAPQLDDLGRAPQLDDLGRAPQLDDLGRALQLDDLGRAAHSQCLCFFGPHPLLNTCHRHELR</sequence>
<dbReference type="GO" id="GO:0004867">
    <property type="term" value="F:serine-type endopeptidase inhibitor activity"/>
    <property type="evidence" value="ECO:0007669"/>
    <property type="project" value="InterPro"/>
</dbReference>
<dbReference type="FunFam" id="2.30.39.10:FF:000003">
    <property type="entry name" value="alpha-1-antitrypsin isoform X1"/>
    <property type="match status" value="2"/>
</dbReference>
<dbReference type="SUPFAM" id="SSF56574">
    <property type="entry name" value="Serpins"/>
    <property type="match status" value="3"/>
</dbReference>
<feature type="region of interest" description="Disordered" evidence="5">
    <location>
        <begin position="425"/>
        <end position="566"/>
    </location>
</feature>
<dbReference type="InterPro" id="IPR042185">
    <property type="entry name" value="Serpin_sf_2"/>
</dbReference>
<feature type="domain" description="Serpin" evidence="6">
    <location>
        <begin position="737"/>
        <end position="1098"/>
    </location>
</feature>
<dbReference type="Gene3D" id="3.30.497.10">
    <property type="entry name" value="Antithrombin, subunit I, domain 2"/>
    <property type="match status" value="3"/>
</dbReference>